<dbReference type="InterPro" id="IPR045723">
    <property type="entry name" value="DUF6077"/>
</dbReference>
<organism evidence="2 3">
    <name type="scientific">Muricoprocola aceti</name>
    <dbReference type="NCBI Taxonomy" id="2981772"/>
    <lineage>
        <taxon>Bacteria</taxon>
        <taxon>Bacillati</taxon>
        <taxon>Bacillota</taxon>
        <taxon>Clostridia</taxon>
        <taxon>Lachnospirales</taxon>
        <taxon>Lachnospiraceae</taxon>
        <taxon>Muricoprocola</taxon>
    </lineage>
</organism>
<feature type="transmembrane region" description="Helical" evidence="1">
    <location>
        <begin position="6"/>
        <end position="27"/>
    </location>
</feature>
<feature type="transmembrane region" description="Helical" evidence="1">
    <location>
        <begin position="336"/>
        <end position="353"/>
    </location>
</feature>
<comment type="caution">
    <text evidence="2">The sequence shown here is derived from an EMBL/GenBank/DDBJ whole genome shotgun (WGS) entry which is preliminary data.</text>
</comment>
<gene>
    <name evidence="2" type="ORF">OCV47_05355</name>
</gene>
<dbReference type="RefSeq" id="WP_262654220.1">
    <property type="nucleotide sequence ID" value="NZ_JAOQKE010000004.1"/>
</dbReference>
<keyword evidence="3" id="KW-1185">Reference proteome</keyword>
<dbReference type="Proteomes" id="UP001652338">
    <property type="component" value="Unassembled WGS sequence"/>
</dbReference>
<feature type="transmembrane region" description="Helical" evidence="1">
    <location>
        <begin position="105"/>
        <end position="122"/>
    </location>
</feature>
<dbReference type="EMBL" id="JAOQKE010000004">
    <property type="protein sequence ID" value="MCU6724782.1"/>
    <property type="molecule type" value="Genomic_DNA"/>
</dbReference>
<keyword evidence="1" id="KW-1133">Transmembrane helix</keyword>
<feature type="transmembrane region" description="Helical" evidence="1">
    <location>
        <begin position="192"/>
        <end position="208"/>
    </location>
</feature>
<feature type="transmembrane region" description="Helical" evidence="1">
    <location>
        <begin position="229"/>
        <end position="248"/>
    </location>
</feature>
<feature type="transmembrane region" description="Helical" evidence="1">
    <location>
        <begin position="65"/>
        <end position="84"/>
    </location>
</feature>
<feature type="transmembrane region" description="Helical" evidence="1">
    <location>
        <begin position="291"/>
        <end position="324"/>
    </location>
</feature>
<feature type="transmembrane region" description="Helical" evidence="1">
    <location>
        <begin position="39"/>
        <end position="59"/>
    </location>
</feature>
<feature type="transmembrane region" description="Helical" evidence="1">
    <location>
        <begin position="260"/>
        <end position="279"/>
    </location>
</feature>
<name>A0ABT2SJW6_9FIRM</name>
<reference evidence="2 3" key="1">
    <citation type="journal article" date="2021" name="ISME Commun">
        <title>Automated analysis of genomic sequences facilitates high-throughput and comprehensive description of bacteria.</title>
        <authorList>
            <person name="Hitch T.C.A."/>
        </authorList>
    </citation>
    <scope>NUCLEOTIDE SEQUENCE [LARGE SCALE GENOMIC DNA]</scope>
    <source>
        <strain evidence="2 3">Sanger_29</strain>
    </source>
</reference>
<protein>
    <submittedName>
        <fullName evidence="2">DUF6077 domain-containing protein</fullName>
    </submittedName>
</protein>
<keyword evidence="1" id="KW-0472">Membrane</keyword>
<evidence type="ECO:0000256" key="1">
    <source>
        <dbReference type="SAM" id="Phobius"/>
    </source>
</evidence>
<evidence type="ECO:0000313" key="3">
    <source>
        <dbReference type="Proteomes" id="UP001652338"/>
    </source>
</evidence>
<dbReference type="Pfam" id="PF19554">
    <property type="entry name" value="DUF6077"/>
    <property type="match status" value="1"/>
</dbReference>
<evidence type="ECO:0000313" key="2">
    <source>
        <dbReference type="EMBL" id="MCU6724782.1"/>
    </source>
</evidence>
<sequence>MGKIVIGTLLWLGIVPFLMGALLLSFLKREEDGAVQCMVTGYLEMFAVCQILIVPLILTEVPFHVFSQMLAVVYLIMAAVGLIRTRKWIWKMMTEMARGLLHHSWTIYMAGGAVLVQAYYYIQYMVTNLDDAYYVAVATTAIQTDTMYRYSPYTGRAVTGFNLRYCLSPFSMFQAALSRWIGVHPSTLDHTILAPMLVILAYLVYWSMGKLLFAKENRQNKEKDSTEKLTGLFILFLSIVHVTSYYCIRNQGSVLLVRIWQGKATLASVLIPFLFYHCYRMKCRPQEKGNMLILLTAMFSCCLVSSMGIALPVVMLGIFALLFGLFQKNSRYFGKMLAGCLPCALYGILYIVLKSV</sequence>
<keyword evidence="1" id="KW-0812">Transmembrane</keyword>
<accession>A0ABT2SJW6</accession>
<proteinExistence type="predicted"/>